<reference evidence="3 4" key="1">
    <citation type="journal article" date="2015" name="BMC Genomics">
        <title>Genome mining reveals unlocked bioactive potential of marine Gram-negative bacteria.</title>
        <authorList>
            <person name="Machado H."/>
            <person name="Sonnenschein E.C."/>
            <person name="Melchiorsen J."/>
            <person name="Gram L."/>
        </authorList>
    </citation>
    <scope>NUCLEOTIDE SEQUENCE [LARGE SCALE GENOMIC DNA]</scope>
    <source>
        <strain evidence="3 4">S4054</strain>
    </source>
</reference>
<dbReference type="SUPFAM" id="SSF47413">
    <property type="entry name" value="lambda repressor-like DNA-binding domains"/>
    <property type="match status" value="1"/>
</dbReference>
<dbReference type="GO" id="GO:0003677">
    <property type="term" value="F:DNA binding"/>
    <property type="evidence" value="ECO:0007669"/>
    <property type="project" value="UniProtKB-KW"/>
</dbReference>
<dbReference type="Proteomes" id="UP000033434">
    <property type="component" value="Unassembled WGS sequence"/>
</dbReference>
<dbReference type="EMBL" id="AUXW01000168">
    <property type="protein sequence ID" value="KKE82180.1"/>
    <property type="molecule type" value="Genomic_DNA"/>
</dbReference>
<proteinExistence type="predicted"/>
<dbReference type="AlphaFoldDB" id="A0A0F6A7M6"/>
<accession>A0A0F6A7M6</accession>
<name>A0A0F6A7M6_9GAMM</name>
<protein>
    <recommendedName>
        <fullName evidence="2">HTH cro/C1-type domain-containing protein</fullName>
    </recommendedName>
</protein>
<evidence type="ECO:0000313" key="4">
    <source>
        <dbReference type="Proteomes" id="UP000033434"/>
    </source>
</evidence>
<evidence type="ECO:0000256" key="1">
    <source>
        <dbReference type="ARBA" id="ARBA00023125"/>
    </source>
</evidence>
<dbReference type="PANTHER" id="PTHR46558:SF4">
    <property type="entry name" value="DNA-BIDING PHAGE PROTEIN"/>
    <property type="match status" value="1"/>
</dbReference>
<dbReference type="Pfam" id="PF01381">
    <property type="entry name" value="HTH_3"/>
    <property type="match status" value="1"/>
</dbReference>
<organism evidence="3 4">
    <name type="scientific">Pseudoalteromonas luteoviolacea S4054</name>
    <dbReference type="NCBI Taxonomy" id="1129367"/>
    <lineage>
        <taxon>Bacteria</taxon>
        <taxon>Pseudomonadati</taxon>
        <taxon>Pseudomonadota</taxon>
        <taxon>Gammaproteobacteria</taxon>
        <taxon>Alteromonadales</taxon>
        <taxon>Pseudoalteromonadaceae</taxon>
        <taxon>Pseudoalteromonas</taxon>
    </lineage>
</organism>
<dbReference type="PROSITE" id="PS50943">
    <property type="entry name" value="HTH_CROC1"/>
    <property type="match status" value="1"/>
</dbReference>
<gene>
    <name evidence="3" type="ORF">N479_19445</name>
</gene>
<dbReference type="InterPro" id="IPR001387">
    <property type="entry name" value="Cro/C1-type_HTH"/>
</dbReference>
<feature type="domain" description="HTH cro/C1-type" evidence="2">
    <location>
        <begin position="49"/>
        <end position="100"/>
    </location>
</feature>
<evidence type="ECO:0000313" key="3">
    <source>
        <dbReference type="EMBL" id="KKE82180.1"/>
    </source>
</evidence>
<dbReference type="Gene3D" id="1.10.260.40">
    <property type="entry name" value="lambda repressor-like DNA-binding domains"/>
    <property type="match status" value="1"/>
</dbReference>
<dbReference type="SMART" id="SM00530">
    <property type="entry name" value="HTH_XRE"/>
    <property type="match status" value="1"/>
</dbReference>
<evidence type="ECO:0000259" key="2">
    <source>
        <dbReference type="PROSITE" id="PS50943"/>
    </source>
</evidence>
<dbReference type="PANTHER" id="PTHR46558">
    <property type="entry name" value="TRACRIPTIONAL REGULATORY PROTEIN-RELATED-RELATED"/>
    <property type="match status" value="1"/>
</dbReference>
<comment type="caution">
    <text evidence="3">The sequence shown here is derived from an EMBL/GenBank/DDBJ whole genome shotgun (WGS) entry which is preliminary data.</text>
</comment>
<dbReference type="InterPro" id="IPR010982">
    <property type="entry name" value="Lambda_DNA-bd_dom_sf"/>
</dbReference>
<dbReference type="CDD" id="cd00093">
    <property type="entry name" value="HTH_XRE"/>
    <property type="match status" value="1"/>
</dbReference>
<dbReference type="RefSeq" id="WP_052961066.1">
    <property type="nucleotide sequence ID" value="NZ_AUXW01000168.1"/>
</dbReference>
<keyword evidence="1" id="KW-0238">DNA-binding</keyword>
<dbReference type="PATRIC" id="fig|1129367.4.peg.3955"/>
<sequence>MTFEYAIESNYTTTNYTTNNCTTKRSFIHNRPVRQLRVSQFKANMQKSIRRLRKSKKLTQRQLGNILGVDQATISNFESGKTVMTLDLAYELILVFGCDFYIECDLSGIMSLPKAS</sequence>